<dbReference type="Gene3D" id="3.90.280.10">
    <property type="entry name" value="PEBP-like"/>
    <property type="match status" value="1"/>
</dbReference>
<dbReference type="InterPro" id="IPR005247">
    <property type="entry name" value="YbhB_YbcL/LppC-like"/>
</dbReference>
<dbReference type="InterPro" id="IPR036610">
    <property type="entry name" value="PEBP-like_sf"/>
</dbReference>
<reference evidence="1 2" key="1">
    <citation type="submission" date="2017-09" db="EMBL/GenBank/DDBJ databases">
        <title>Depth-based differentiation of microbial function through sediment-hosted aquifers and enrichment of novel symbionts in the deep terrestrial subsurface.</title>
        <authorList>
            <person name="Probst A.J."/>
            <person name="Ladd B."/>
            <person name="Jarett J.K."/>
            <person name="Geller-Mcgrath D.E."/>
            <person name="Sieber C.M."/>
            <person name="Emerson J.B."/>
            <person name="Anantharaman K."/>
            <person name="Thomas B.C."/>
            <person name="Malmstrom R."/>
            <person name="Stieglmeier M."/>
            <person name="Klingl A."/>
            <person name="Woyke T."/>
            <person name="Ryan C.M."/>
            <person name="Banfield J.F."/>
        </authorList>
    </citation>
    <scope>NUCLEOTIDE SEQUENCE [LARGE SCALE GENOMIC DNA]</scope>
    <source>
        <strain evidence="1">CG_4_10_14_0_8_um_filter_42_10</strain>
    </source>
</reference>
<dbReference type="InterPro" id="IPR008914">
    <property type="entry name" value="PEBP"/>
</dbReference>
<sequence>MKITSSAFQNNQSIPAKYSCDGEDVNPPLAFSELPDNIQSLALIVDDPDAPAGTWVHWIVWNINPATAEISENSVPKGAIEGITSAGQAGYSGPCPPSGEHRYFFKLYALAAMLQLDASADKAALKQAMQGHILAQANLTGLYSHR</sequence>
<protein>
    <submittedName>
        <fullName evidence="1">YbhB/YbcL family Raf kinase inhibitor-like protein</fullName>
    </submittedName>
</protein>
<accession>A0A2M7RHC0</accession>
<name>A0A2M7RHC0_9BACT</name>
<comment type="caution">
    <text evidence="1">The sequence shown here is derived from an EMBL/GenBank/DDBJ whole genome shotgun (WGS) entry which is preliminary data.</text>
</comment>
<dbReference type="CDD" id="cd00865">
    <property type="entry name" value="PEBP_bact_arch"/>
    <property type="match status" value="1"/>
</dbReference>
<dbReference type="SUPFAM" id="SSF49777">
    <property type="entry name" value="PEBP-like"/>
    <property type="match status" value="1"/>
</dbReference>
<dbReference type="AlphaFoldDB" id="A0A2M7RHC0"/>
<dbReference type="NCBIfam" id="TIGR00481">
    <property type="entry name" value="YbhB/YbcL family Raf kinase inhibitor-like protein"/>
    <property type="match status" value="1"/>
</dbReference>
<proteinExistence type="predicted"/>
<dbReference type="Proteomes" id="UP000230779">
    <property type="component" value="Unassembled WGS sequence"/>
</dbReference>
<evidence type="ECO:0000313" key="2">
    <source>
        <dbReference type="Proteomes" id="UP000230779"/>
    </source>
</evidence>
<dbReference type="PANTHER" id="PTHR30289:SF1">
    <property type="entry name" value="PEBP (PHOSPHATIDYLETHANOLAMINE-BINDING PROTEIN) FAMILY PROTEIN"/>
    <property type="match status" value="1"/>
</dbReference>
<organism evidence="1 2">
    <name type="scientific">Candidatus Kerfeldbacteria bacterium CG_4_10_14_0_8_um_filter_42_10</name>
    <dbReference type="NCBI Taxonomy" id="2014248"/>
    <lineage>
        <taxon>Bacteria</taxon>
        <taxon>Candidatus Kerfeldiibacteriota</taxon>
    </lineage>
</organism>
<gene>
    <name evidence="1" type="ORF">COY66_05410</name>
</gene>
<dbReference type="PANTHER" id="PTHR30289">
    <property type="entry name" value="UNCHARACTERIZED PROTEIN YBCL-RELATED"/>
    <property type="match status" value="1"/>
</dbReference>
<dbReference type="Pfam" id="PF01161">
    <property type="entry name" value="PBP"/>
    <property type="match status" value="1"/>
</dbReference>
<dbReference type="EMBL" id="PFMD01000063">
    <property type="protein sequence ID" value="PIY95972.1"/>
    <property type="molecule type" value="Genomic_DNA"/>
</dbReference>
<evidence type="ECO:0000313" key="1">
    <source>
        <dbReference type="EMBL" id="PIY95972.1"/>
    </source>
</evidence>